<organism evidence="10 11">
    <name type="scientific">Hydrogenophilus thermoluteolus</name>
    <name type="common">Pseudomonas hydrogenothermophila</name>
    <dbReference type="NCBI Taxonomy" id="297"/>
    <lineage>
        <taxon>Bacteria</taxon>
        <taxon>Pseudomonadati</taxon>
        <taxon>Pseudomonadota</taxon>
        <taxon>Hydrogenophilia</taxon>
        <taxon>Hydrogenophilales</taxon>
        <taxon>Hydrogenophilaceae</taxon>
        <taxon>Hydrogenophilus</taxon>
    </lineage>
</organism>
<dbReference type="Pfam" id="PF01702">
    <property type="entry name" value="TGT"/>
    <property type="match status" value="1"/>
</dbReference>
<name>A0A2Z6DVW2_HYDTE</name>
<keyword evidence="2 7" id="KW-0328">Glycosyltransferase</keyword>
<proteinExistence type="inferred from homology"/>
<dbReference type="UniPathway" id="UPA00392"/>
<feature type="binding site" evidence="7">
    <location>
        <position position="366"/>
    </location>
    <ligand>
        <name>Zn(2+)</name>
        <dbReference type="ChEBI" id="CHEBI:29105"/>
    </ligand>
</feature>
<feature type="binding site" evidence="7">
    <location>
        <position position="335"/>
    </location>
    <ligand>
        <name>Zn(2+)</name>
        <dbReference type="ChEBI" id="CHEBI:29105"/>
    </ligand>
</feature>
<evidence type="ECO:0000256" key="2">
    <source>
        <dbReference type="ARBA" id="ARBA00022676"/>
    </source>
</evidence>
<dbReference type="FunFam" id="3.20.20.105:FF:000001">
    <property type="entry name" value="Queuine tRNA-ribosyltransferase"/>
    <property type="match status" value="1"/>
</dbReference>
<keyword evidence="5 7" id="KW-0671">Queuosine biosynthesis</keyword>
<feature type="active site" description="Nucleophile" evidence="7">
    <location>
        <position position="297"/>
    </location>
</feature>
<evidence type="ECO:0000256" key="1">
    <source>
        <dbReference type="ARBA" id="ARBA00004691"/>
    </source>
</evidence>
<dbReference type="NCBIfam" id="TIGR00430">
    <property type="entry name" value="Q_tRNA_tgt"/>
    <property type="match status" value="1"/>
</dbReference>
<evidence type="ECO:0000256" key="3">
    <source>
        <dbReference type="ARBA" id="ARBA00022679"/>
    </source>
</evidence>
<dbReference type="EC" id="2.4.2.29" evidence="7"/>
<feature type="binding site" evidence="7">
    <location>
        <position position="220"/>
    </location>
    <ligand>
        <name>substrate</name>
    </ligand>
</feature>
<evidence type="ECO:0000256" key="5">
    <source>
        <dbReference type="ARBA" id="ARBA00022785"/>
    </source>
</evidence>
<evidence type="ECO:0000313" key="10">
    <source>
        <dbReference type="EMBL" id="BBD76580.1"/>
    </source>
</evidence>
<keyword evidence="11" id="KW-1185">Reference proteome</keyword>
<dbReference type="InterPro" id="IPR002616">
    <property type="entry name" value="tRNA_ribo_trans-like"/>
</dbReference>
<keyword evidence="7" id="KW-0862">Zinc</keyword>
<dbReference type="GO" id="GO:0008479">
    <property type="term" value="F:tRNA-guanosine(34) queuine transglycosylase activity"/>
    <property type="evidence" value="ECO:0007669"/>
    <property type="project" value="UniProtKB-UniRule"/>
</dbReference>
<keyword evidence="3 7" id="KW-0808">Transferase</keyword>
<dbReference type="HAMAP" id="MF_00168">
    <property type="entry name" value="Q_tRNA_Tgt"/>
    <property type="match status" value="1"/>
</dbReference>
<evidence type="ECO:0000256" key="7">
    <source>
        <dbReference type="HAMAP-Rule" id="MF_00168"/>
    </source>
</evidence>
<reference evidence="10 11" key="1">
    <citation type="submission" date="2018-04" db="EMBL/GenBank/DDBJ databases">
        <title>Complete genome sequence of Hydrogenophilus thermoluteolus TH-1.</title>
        <authorList>
            <person name="Arai H."/>
        </authorList>
    </citation>
    <scope>NUCLEOTIDE SEQUENCE [LARGE SCALE GENOMIC DNA]</scope>
    <source>
        <strain evidence="10 11">TH-1</strain>
    </source>
</reference>
<comment type="subunit">
    <text evidence="7">Homodimer. Within each dimer, one monomer is responsible for RNA recognition and catalysis, while the other monomer binds to the replacement base PreQ1.</text>
</comment>
<gene>
    <name evidence="7 10" type="primary">tgt</name>
    <name evidence="10" type="ORF">HPTL_0312</name>
</gene>
<evidence type="ECO:0000259" key="9">
    <source>
        <dbReference type="Pfam" id="PF01702"/>
    </source>
</evidence>
<accession>A0A2Z6DVW2</accession>
<comment type="similarity">
    <text evidence="7">Belongs to the queuine tRNA-ribosyltransferase family.</text>
</comment>
<feature type="domain" description="tRNA-guanine(15) transglycosylase-like" evidence="9">
    <location>
        <begin position="44"/>
        <end position="399"/>
    </location>
</feature>
<comment type="pathway">
    <text evidence="1 7">tRNA modification; tRNA-queuosine biosynthesis.</text>
</comment>
<dbReference type="KEGG" id="htl:HPTL_0312"/>
<feature type="binding site" evidence="7">
    <location>
        <position position="337"/>
    </location>
    <ligand>
        <name>Zn(2+)</name>
        <dbReference type="ChEBI" id="CHEBI:29105"/>
    </ligand>
</feature>
<evidence type="ECO:0000313" key="11">
    <source>
        <dbReference type="Proteomes" id="UP000262004"/>
    </source>
</evidence>
<feature type="binding site" evidence="7">
    <location>
        <position position="176"/>
    </location>
    <ligand>
        <name>substrate</name>
    </ligand>
</feature>
<feature type="region of interest" description="RNA binding" evidence="7">
    <location>
        <begin position="278"/>
        <end position="284"/>
    </location>
</feature>
<keyword evidence="4 7" id="KW-0819">tRNA processing</keyword>
<dbReference type="InterPro" id="IPR050076">
    <property type="entry name" value="ArchSynthase1/Queuine_TRR"/>
</dbReference>
<sequence>MPLQRVPTLPNAAQPQDLPDAPDATDAPTPPPRAAFTLLARSGAARRGRLRLRRGTVETPAFMPVGTYGTVKAMTPAMLEAIGAQIILGNTFHLWLRPGLEVIQRFQGLHRFIGWNRPILTDSGGFQVFSLGALRKISEEGVRFASPIDGSKRFLTPEGAIEIQTVLDSDIAMVFDECTPYPATFDEAAASMQRSLRWAQRCRTAFDQQGNPNALFGIVQGGMYEPLRDASLAGLLEIGFHGYAIGGLSVGEPKAEMVRILAHTAPQLPENQARYLMGVGTPEDLIVGVQHGIDLFDCVMPTRNARNGHLFTRYGDIKIKQARYRHDTEPLDPTCDCYTCRHFSRAYLHHLFRAGEILGSILNTIHNLRYYQNLMAELRTAIEHDTFAETAARLLRDRQEGNRA</sequence>
<evidence type="ECO:0000256" key="8">
    <source>
        <dbReference type="SAM" id="MobiDB-lite"/>
    </source>
</evidence>
<dbReference type="InterPro" id="IPR036511">
    <property type="entry name" value="TGT-like_sf"/>
</dbReference>
<evidence type="ECO:0000256" key="4">
    <source>
        <dbReference type="ARBA" id="ARBA00022694"/>
    </source>
</evidence>
<dbReference type="SUPFAM" id="SSF51713">
    <property type="entry name" value="tRNA-guanine transglycosylase"/>
    <property type="match status" value="1"/>
</dbReference>
<dbReference type="PANTHER" id="PTHR46499">
    <property type="entry name" value="QUEUINE TRNA-RIBOSYLTRANSFERASE"/>
    <property type="match status" value="1"/>
</dbReference>
<dbReference type="Gene3D" id="3.20.20.105">
    <property type="entry name" value="Queuine tRNA-ribosyltransferase-like"/>
    <property type="match status" value="1"/>
</dbReference>
<dbReference type="GO" id="GO:0005829">
    <property type="term" value="C:cytosol"/>
    <property type="evidence" value="ECO:0007669"/>
    <property type="project" value="TreeGrafter"/>
</dbReference>
<dbReference type="EMBL" id="AP018558">
    <property type="protein sequence ID" value="BBD76580.1"/>
    <property type="molecule type" value="Genomic_DNA"/>
</dbReference>
<keyword evidence="7" id="KW-0479">Metal-binding</keyword>
<evidence type="ECO:0000256" key="6">
    <source>
        <dbReference type="ARBA" id="ARBA00050112"/>
    </source>
</evidence>
<dbReference type="NCBIfam" id="TIGR00449">
    <property type="entry name" value="tgt_general"/>
    <property type="match status" value="1"/>
</dbReference>
<comment type="cofactor">
    <cofactor evidence="7">
        <name>Zn(2+)</name>
        <dbReference type="ChEBI" id="CHEBI:29105"/>
    </cofactor>
    <text evidence="7">Binds 1 zinc ion per subunit.</text>
</comment>
<dbReference type="AlphaFoldDB" id="A0A2Z6DVW2"/>
<feature type="compositionally biased region" description="Low complexity" evidence="8">
    <location>
        <begin position="10"/>
        <end position="27"/>
    </location>
</feature>
<feature type="binding site" evidence="7">
    <location>
        <position position="340"/>
    </location>
    <ligand>
        <name>Zn(2+)</name>
        <dbReference type="ChEBI" id="CHEBI:29105"/>
    </ligand>
</feature>
<feature type="region of interest" description="RNA binding; important for wobble base 34 recognition" evidence="7">
    <location>
        <begin position="302"/>
        <end position="306"/>
    </location>
</feature>
<dbReference type="InterPro" id="IPR004803">
    <property type="entry name" value="TGT"/>
</dbReference>
<comment type="function">
    <text evidence="7">Catalyzes the base-exchange of a guanine (G) residue with the queuine precursor 7-aminomethyl-7-deazaguanine (PreQ1) at position 34 (anticodon wobble position) in tRNAs with GU(N) anticodons (tRNA-Asp, -Asn, -His and -Tyr). Catalysis occurs through a double-displacement mechanism. The nucleophile active site attacks the C1' of nucleotide 34 to detach the guanine base from the RNA, forming a covalent enzyme-RNA intermediate. The proton acceptor active site deprotonates the incoming PreQ1, allowing a nucleophilic attack on the C1' of the ribose to form the product. After dissociation, two additional enzymatic reactions on the tRNA convert PreQ1 to queuine (Q), resulting in the hypermodified nucleoside queuosine (7-(((4,5-cis-dihydroxy-2-cyclopenten-1-yl)amino)methyl)-7-deazaguanosine).</text>
</comment>
<dbReference type="Proteomes" id="UP000262004">
    <property type="component" value="Chromosome"/>
</dbReference>
<protein>
    <recommendedName>
        <fullName evidence="7">Queuine tRNA-ribosyltransferase</fullName>
        <ecNumber evidence="7">2.4.2.29</ecNumber>
    </recommendedName>
    <alternativeName>
        <fullName evidence="7">Guanine insertion enzyme</fullName>
    </alternativeName>
    <alternativeName>
        <fullName evidence="7">tRNA-guanine transglycosylase</fullName>
    </alternativeName>
</protein>
<dbReference type="PANTHER" id="PTHR46499:SF1">
    <property type="entry name" value="QUEUINE TRNA-RIBOSYLTRANSFERASE"/>
    <property type="match status" value="1"/>
</dbReference>
<feature type="binding site" evidence="7">
    <location>
        <position position="247"/>
    </location>
    <ligand>
        <name>substrate</name>
    </ligand>
</feature>
<feature type="active site" description="Proton acceptor" evidence="7">
    <location>
        <position position="122"/>
    </location>
</feature>
<comment type="catalytic activity">
    <reaction evidence="6 7">
        <text>7-aminomethyl-7-carbaguanine + guanosine(34) in tRNA = 7-aminomethyl-7-carbaguanosine(34) in tRNA + guanine</text>
        <dbReference type="Rhea" id="RHEA:24104"/>
        <dbReference type="Rhea" id="RHEA-COMP:10341"/>
        <dbReference type="Rhea" id="RHEA-COMP:10342"/>
        <dbReference type="ChEBI" id="CHEBI:16235"/>
        <dbReference type="ChEBI" id="CHEBI:58703"/>
        <dbReference type="ChEBI" id="CHEBI:74269"/>
        <dbReference type="ChEBI" id="CHEBI:82833"/>
        <dbReference type="EC" id="2.4.2.29"/>
    </reaction>
</comment>
<feature type="binding site" evidence="7">
    <location>
        <begin position="122"/>
        <end position="126"/>
    </location>
    <ligand>
        <name>substrate</name>
    </ligand>
</feature>
<dbReference type="GO" id="GO:0046872">
    <property type="term" value="F:metal ion binding"/>
    <property type="evidence" value="ECO:0007669"/>
    <property type="project" value="UniProtKB-KW"/>
</dbReference>
<feature type="region of interest" description="Disordered" evidence="8">
    <location>
        <begin position="1"/>
        <end position="32"/>
    </location>
</feature>
<dbReference type="GO" id="GO:0008616">
    <property type="term" value="P:tRNA queuosine(34) biosynthetic process"/>
    <property type="evidence" value="ECO:0007669"/>
    <property type="project" value="UniProtKB-UniRule"/>
</dbReference>